<accession>A0ACD5BLA4</accession>
<name>A0ACD5BLA4_9PSEU</name>
<evidence type="ECO:0000313" key="2">
    <source>
        <dbReference type="Proteomes" id="UP001456344"/>
    </source>
</evidence>
<proteinExistence type="predicted"/>
<protein>
    <submittedName>
        <fullName evidence="1">Uncharacterized protein</fullName>
    </submittedName>
</protein>
<keyword evidence="2" id="KW-1185">Reference proteome</keyword>
<evidence type="ECO:0000313" key="1">
    <source>
        <dbReference type="EMBL" id="WYW20084.1"/>
    </source>
</evidence>
<dbReference type="EMBL" id="CP150484">
    <property type="protein sequence ID" value="WYW20084.1"/>
    <property type="molecule type" value="Genomic_DNA"/>
</dbReference>
<gene>
    <name evidence="1" type="ORF">LCL61_31500</name>
</gene>
<reference evidence="1" key="1">
    <citation type="submission" date="2023-10" db="EMBL/GenBank/DDBJ databases">
        <title>Whole genome sequencing of actinobacterial strain Amycolatopsis sp. (BCA-696) identifies the underlying plant growth-promoting genes.</title>
        <authorList>
            <person name="Gandham P."/>
            <person name="Vadla N."/>
            <person name="Saji A."/>
            <person name="Srinivas V."/>
            <person name="Ruperao P."/>
            <person name="Selvanayagam S."/>
            <person name="Saxena R.K."/>
            <person name="Rathore A."/>
            <person name="Gopalakrishnan S."/>
            <person name="Thakur V."/>
        </authorList>
    </citation>
    <scope>NUCLEOTIDE SEQUENCE</scope>
    <source>
        <strain evidence="1">BCA-696</strain>
    </source>
</reference>
<organism evidence="1 2">
    <name type="scientific">Amycolatopsis coloradensis</name>
    <dbReference type="NCBI Taxonomy" id="76021"/>
    <lineage>
        <taxon>Bacteria</taxon>
        <taxon>Bacillati</taxon>
        <taxon>Actinomycetota</taxon>
        <taxon>Actinomycetes</taxon>
        <taxon>Pseudonocardiales</taxon>
        <taxon>Pseudonocardiaceae</taxon>
        <taxon>Amycolatopsis</taxon>
    </lineage>
</organism>
<dbReference type="Proteomes" id="UP001456344">
    <property type="component" value="Chromosome"/>
</dbReference>
<sequence length="183" mass="19721">MLELLGPAATRGPIPISILTAASAAVGDPDRRVHVRDFLAGLGDSVRRTRAGLADETVLWTGEAPVPFPDVATRLHARLAAATSEVAFVTGDDEPTLEQSYAAANGAEHFWLAGLREDALAALERRASHIPVENRERCAARASRAERELGETDRITLRCKARHATWTPSLGSAEETRPSHLTE</sequence>